<feature type="domain" description="Carrier" evidence="6">
    <location>
        <begin position="2169"/>
        <end position="2244"/>
    </location>
</feature>
<keyword evidence="4" id="KW-0597">Phosphoprotein</keyword>
<dbReference type="InterPro" id="IPR003819">
    <property type="entry name" value="TauD/TfdA-like"/>
</dbReference>
<dbReference type="InterPro" id="IPR001242">
    <property type="entry name" value="Condensation_dom"/>
</dbReference>
<dbReference type="Gene3D" id="3.60.130.10">
    <property type="entry name" value="Clavaminate synthase-like"/>
    <property type="match status" value="1"/>
</dbReference>
<feature type="domain" description="Carrier" evidence="6">
    <location>
        <begin position="1092"/>
        <end position="1166"/>
    </location>
</feature>
<dbReference type="eggNOG" id="COG1020">
    <property type="taxonomic scope" value="Bacteria"/>
</dbReference>
<protein>
    <submittedName>
        <fullName evidence="7">Amino acid adenylation</fullName>
    </submittedName>
</protein>
<dbReference type="CDD" id="cd19531">
    <property type="entry name" value="LCL_NRPS-like"/>
    <property type="match status" value="2"/>
</dbReference>
<dbReference type="InterPro" id="IPR010071">
    <property type="entry name" value="AA_adenyl_dom"/>
</dbReference>
<dbReference type="InterPro" id="IPR045851">
    <property type="entry name" value="AMP-bd_C_sf"/>
</dbReference>
<accession>A4BRH7</accession>
<dbReference type="RefSeq" id="WP_004999813.1">
    <property type="nucleotide sequence ID" value="NZ_CH672427.1"/>
</dbReference>
<dbReference type="GO" id="GO:0009239">
    <property type="term" value="P:enterobactin biosynthetic process"/>
    <property type="evidence" value="ECO:0007669"/>
    <property type="project" value="TreeGrafter"/>
</dbReference>
<dbReference type="InterPro" id="IPR025110">
    <property type="entry name" value="AMP-bd_C"/>
</dbReference>
<dbReference type="NCBIfam" id="TIGR01733">
    <property type="entry name" value="AA-adenyl-dom"/>
    <property type="match status" value="2"/>
</dbReference>
<comment type="caution">
    <text evidence="7">The sequence shown here is derived from an EMBL/GenBank/DDBJ whole genome shotgun (WGS) entry which is preliminary data.</text>
</comment>
<keyword evidence="3" id="KW-0596">Phosphopantetheine</keyword>
<dbReference type="Gene3D" id="3.40.50.980">
    <property type="match status" value="4"/>
</dbReference>
<dbReference type="Pfam" id="PF02668">
    <property type="entry name" value="TauD"/>
    <property type="match status" value="1"/>
</dbReference>
<evidence type="ECO:0000256" key="1">
    <source>
        <dbReference type="ARBA" id="ARBA00001957"/>
    </source>
</evidence>
<dbReference type="InterPro" id="IPR020845">
    <property type="entry name" value="AMP-binding_CS"/>
</dbReference>
<name>A4BRH7_9GAMM</name>
<dbReference type="PROSITE" id="PS50075">
    <property type="entry name" value="CARRIER"/>
    <property type="match status" value="3"/>
</dbReference>
<gene>
    <name evidence="7" type="ORF">NB231_03680</name>
</gene>
<dbReference type="Pfam" id="PF00668">
    <property type="entry name" value="Condensation"/>
    <property type="match status" value="3"/>
</dbReference>
<dbReference type="GO" id="GO:0009366">
    <property type="term" value="C:enterobactin synthetase complex"/>
    <property type="evidence" value="ECO:0007669"/>
    <property type="project" value="TreeGrafter"/>
</dbReference>
<dbReference type="InterPro" id="IPR009081">
    <property type="entry name" value="PP-bd_ACP"/>
</dbReference>
<dbReference type="FunFam" id="1.10.1200.10:FF:000016">
    <property type="entry name" value="Non-ribosomal peptide synthase"/>
    <property type="match status" value="1"/>
</dbReference>
<feature type="domain" description="Carrier" evidence="6">
    <location>
        <begin position="1020"/>
        <end position="1094"/>
    </location>
</feature>
<dbReference type="GO" id="GO:0043041">
    <property type="term" value="P:amino acid activation for nonribosomal peptide biosynthetic process"/>
    <property type="evidence" value="ECO:0007669"/>
    <property type="project" value="TreeGrafter"/>
</dbReference>
<dbReference type="SMART" id="SM00823">
    <property type="entry name" value="PKS_PP"/>
    <property type="match status" value="3"/>
</dbReference>
<dbReference type="PANTHER" id="PTHR45527:SF1">
    <property type="entry name" value="FATTY ACID SYNTHASE"/>
    <property type="match status" value="1"/>
</dbReference>
<dbReference type="GO" id="GO:0016706">
    <property type="term" value="F:2-oxoglutarate-dependent dioxygenase activity"/>
    <property type="evidence" value="ECO:0007669"/>
    <property type="project" value="UniProtKB-ARBA"/>
</dbReference>
<dbReference type="Gene3D" id="2.30.38.10">
    <property type="entry name" value="Luciferase, Domain 3"/>
    <property type="match status" value="2"/>
</dbReference>
<dbReference type="SUPFAM" id="SSF51197">
    <property type="entry name" value="Clavaminate synthase-like"/>
    <property type="match status" value="1"/>
</dbReference>
<evidence type="ECO:0000256" key="5">
    <source>
        <dbReference type="ARBA" id="ARBA00023002"/>
    </source>
</evidence>
<evidence type="ECO:0000313" key="7">
    <source>
        <dbReference type="EMBL" id="EAR21799.1"/>
    </source>
</evidence>
<dbReference type="PROSITE" id="PS00012">
    <property type="entry name" value="PHOSPHOPANTETHEINE"/>
    <property type="match status" value="3"/>
</dbReference>
<dbReference type="Pfam" id="PF00501">
    <property type="entry name" value="AMP-binding"/>
    <property type="match status" value="2"/>
</dbReference>
<dbReference type="FunFam" id="2.30.38.10:FF:000001">
    <property type="entry name" value="Non-ribosomal peptide synthetase PvdI"/>
    <property type="match status" value="1"/>
</dbReference>
<dbReference type="GO" id="GO:0047527">
    <property type="term" value="F:2,3-dihydroxybenzoate-serine ligase activity"/>
    <property type="evidence" value="ECO:0007669"/>
    <property type="project" value="TreeGrafter"/>
</dbReference>
<dbReference type="Gene3D" id="1.10.1200.10">
    <property type="entry name" value="ACP-like"/>
    <property type="match status" value="3"/>
</dbReference>
<reference evidence="7 8" key="1">
    <citation type="submission" date="2006-02" db="EMBL/GenBank/DDBJ databases">
        <authorList>
            <person name="Waterbury J."/>
            <person name="Ferriera S."/>
            <person name="Johnson J."/>
            <person name="Kravitz S."/>
            <person name="Halpern A."/>
            <person name="Remington K."/>
            <person name="Beeson K."/>
            <person name="Tran B."/>
            <person name="Rogers Y.-H."/>
            <person name="Friedman R."/>
            <person name="Venter J.C."/>
        </authorList>
    </citation>
    <scope>NUCLEOTIDE SEQUENCE [LARGE SCALE GENOMIC DNA]</scope>
    <source>
        <strain evidence="7 8">Nb-231</strain>
    </source>
</reference>
<dbReference type="Gene3D" id="3.30.559.30">
    <property type="entry name" value="Nonribosomal peptide synthetase, condensation domain"/>
    <property type="match status" value="3"/>
</dbReference>
<evidence type="ECO:0000256" key="3">
    <source>
        <dbReference type="ARBA" id="ARBA00022450"/>
    </source>
</evidence>
<organism evidence="7 8">
    <name type="scientific">Nitrococcus mobilis Nb-231</name>
    <dbReference type="NCBI Taxonomy" id="314278"/>
    <lineage>
        <taxon>Bacteria</taxon>
        <taxon>Pseudomonadati</taxon>
        <taxon>Pseudomonadota</taxon>
        <taxon>Gammaproteobacteria</taxon>
        <taxon>Chromatiales</taxon>
        <taxon>Ectothiorhodospiraceae</taxon>
        <taxon>Nitrococcus</taxon>
    </lineage>
</organism>
<dbReference type="InterPro" id="IPR000873">
    <property type="entry name" value="AMP-dep_synth/lig_dom"/>
</dbReference>
<dbReference type="InterPro" id="IPR006162">
    <property type="entry name" value="Ppantetheine_attach_site"/>
</dbReference>
<dbReference type="FunFam" id="3.40.50.12780:FF:000012">
    <property type="entry name" value="Non-ribosomal peptide synthetase"/>
    <property type="match status" value="1"/>
</dbReference>
<dbReference type="InterPro" id="IPR020806">
    <property type="entry name" value="PKS_PP-bd"/>
</dbReference>
<dbReference type="Gene3D" id="3.30.559.10">
    <property type="entry name" value="Chloramphenicol acetyltransferase-like domain"/>
    <property type="match status" value="3"/>
</dbReference>
<keyword evidence="8" id="KW-1185">Reference proteome</keyword>
<proteinExistence type="inferred from homology"/>
<keyword evidence="5" id="KW-0560">Oxidoreductase</keyword>
<dbReference type="FunFam" id="1.10.1200.10:FF:000005">
    <property type="entry name" value="Nonribosomal peptide synthetase 1"/>
    <property type="match status" value="1"/>
</dbReference>
<dbReference type="GO" id="GO:0005829">
    <property type="term" value="C:cytosol"/>
    <property type="evidence" value="ECO:0007669"/>
    <property type="project" value="TreeGrafter"/>
</dbReference>
<dbReference type="InterPro" id="IPR023213">
    <property type="entry name" value="CAT-like_dom_sf"/>
</dbReference>
<dbReference type="SMART" id="SM01294">
    <property type="entry name" value="PKS_PP_betabranch"/>
    <property type="match status" value="1"/>
</dbReference>
<comment type="similarity">
    <text evidence="2">Belongs to the ATP-dependent AMP-binding enzyme family.</text>
</comment>
<dbReference type="PROSITE" id="PS00455">
    <property type="entry name" value="AMP_BINDING"/>
    <property type="match status" value="2"/>
</dbReference>
<dbReference type="FunFam" id="3.40.50.980:FF:000001">
    <property type="entry name" value="Non-ribosomal peptide synthetase"/>
    <property type="match status" value="1"/>
</dbReference>
<dbReference type="HOGENOM" id="CLU_000022_0_18_6"/>
<dbReference type="GO" id="GO:0031177">
    <property type="term" value="F:phosphopantetheine binding"/>
    <property type="evidence" value="ECO:0007669"/>
    <property type="project" value="InterPro"/>
</dbReference>
<dbReference type="PANTHER" id="PTHR45527">
    <property type="entry name" value="NONRIBOSOMAL PEPTIDE SYNTHETASE"/>
    <property type="match status" value="1"/>
</dbReference>
<dbReference type="InterPro" id="IPR036736">
    <property type="entry name" value="ACP-like_sf"/>
</dbReference>
<dbReference type="SUPFAM" id="SSF47336">
    <property type="entry name" value="ACP-like"/>
    <property type="match status" value="3"/>
</dbReference>
<dbReference type="FunFam" id="3.30.559.10:FF:000012">
    <property type="entry name" value="Non-ribosomal peptide synthetase"/>
    <property type="match status" value="1"/>
</dbReference>
<dbReference type="NCBIfam" id="NF003417">
    <property type="entry name" value="PRK04813.1"/>
    <property type="match status" value="2"/>
</dbReference>
<dbReference type="Pfam" id="PF13193">
    <property type="entry name" value="AMP-binding_C"/>
    <property type="match status" value="1"/>
</dbReference>
<dbReference type="SUPFAM" id="SSF56801">
    <property type="entry name" value="Acetyl-CoA synthetase-like"/>
    <property type="match status" value="2"/>
</dbReference>
<dbReference type="CDD" id="cd12116">
    <property type="entry name" value="A_NRPS_Ta1_like"/>
    <property type="match status" value="1"/>
</dbReference>
<comment type="cofactor">
    <cofactor evidence="1">
        <name>pantetheine 4'-phosphate</name>
        <dbReference type="ChEBI" id="CHEBI:47942"/>
    </cofactor>
</comment>
<dbReference type="Proteomes" id="UP000003374">
    <property type="component" value="Unassembled WGS sequence"/>
</dbReference>
<dbReference type="SUPFAM" id="SSF52777">
    <property type="entry name" value="CoA-dependent acyltransferases"/>
    <property type="match status" value="6"/>
</dbReference>
<dbReference type="Gene3D" id="3.30.300.30">
    <property type="match status" value="2"/>
</dbReference>
<dbReference type="InterPro" id="IPR042098">
    <property type="entry name" value="TauD-like_sf"/>
</dbReference>
<dbReference type="Pfam" id="PF00550">
    <property type="entry name" value="PP-binding"/>
    <property type="match status" value="3"/>
</dbReference>
<dbReference type="FunFam" id="3.30.300.30:FF:000010">
    <property type="entry name" value="Enterobactin synthetase component F"/>
    <property type="match status" value="1"/>
</dbReference>
<evidence type="ECO:0000256" key="2">
    <source>
        <dbReference type="ARBA" id="ARBA00006432"/>
    </source>
</evidence>
<evidence type="ECO:0000313" key="8">
    <source>
        <dbReference type="Proteomes" id="UP000003374"/>
    </source>
</evidence>
<dbReference type="STRING" id="314278.NB231_03680"/>
<evidence type="ECO:0000259" key="6">
    <source>
        <dbReference type="PROSITE" id="PS50075"/>
    </source>
</evidence>
<dbReference type="CDD" id="cd19543">
    <property type="entry name" value="DCL_NRPS"/>
    <property type="match status" value="1"/>
</dbReference>
<dbReference type="GO" id="GO:0072330">
    <property type="term" value="P:monocarboxylic acid biosynthetic process"/>
    <property type="evidence" value="ECO:0007669"/>
    <property type="project" value="UniProtKB-ARBA"/>
</dbReference>
<evidence type="ECO:0000256" key="4">
    <source>
        <dbReference type="ARBA" id="ARBA00022553"/>
    </source>
</evidence>
<dbReference type="EMBL" id="AAOF01000006">
    <property type="protein sequence ID" value="EAR21799.1"/>
    <property type="molecule type" value="Genomic_DNA"/>
</dbReference>
<dbReference type="CDD" id="cd05930">
    <property type="entry name" value="A_NRPS"/>
    <property type="match status" value="1"/>
</dbReference>
<sequence>MIHSLMKSLRASGMAFSLIDDRLVCRCALEAQREEAARLRQEQGTEIAAWLKRNPDFFCKRPLSAGQMALWAFYKLAPHSPAYNMVYGIELKAEIDLDRLGTAFARVLASFEALCCGYREEDGEVLMVRAPVLEPDFTVQRVERWDEAQVRAWLTRQADLPFALERAQVCRFRLLLNRAGTEARVFLCAAIHHIAGDFLSFELFCETVFRVYEELLHGQTPNLPESGLYWDWLAEQRQALNGPRGEELVRFWREQLADGPAPLALTTDFPRPREPSFAGEELDFALSEGDSAGLKALASELDVSLFGVLTAVFQVFMHRYADQDDFLVGTPTAGRAGAKFRCLIGYTLNAVPLRARCGGNPPFADFVRRFSQDLRAAIKHQQYPLPLIAEHCTGVSEGGRPTLFRHMLTLVPVSARAALNRYVVQEYFATQRGAANDLNLRWQDQGQRLIGQWRFSTDVFRRARIERMVDNFRAFIASVLAAPQARLSELQAVRLTDRSLLRGPDRAPAAETALAAFEHQAATSPRRLALVTSEGTLSYAELDAAAAGLAGRLWAGGLRPGDIVGLLLPRGASLITAVLAAWKVGAAYVCLDPAAPAGRLQHVLSDSGAALVAGCGSAPGGLDGVCWFNLEAADSAPGAGRAPGPALRHPDWPAYVVYTSGSTGVPKGVLVSQGNLVNYVNGVLDVLELTPDASLGALSSAAADLGYTAWFGALLSGRTLRLIDDDLASDPEALALALEQAPIDCLKIVPSHLKGLLAASRPGRLLPRQCLVLGGEGLDLGLIRRLHELRPGCRIVNHYGPTEATVGCLTHVVQRAAEPTLSGFVPIGTPLARTQLHVLDRYLNSMPGGAAGELYVGGAGVATGYLGQPGLTAERFIPDPFADNGSRLYRTGDRARLLPGGMIEFLGRLDHQVKIRGFRVEPGEIEAWFKACPELADAVVVARQGPTGEGLRLVAYLVAAGPVDLQGLRARMAAALPDHLIPAAFVELPLLPLLPNGKVDRQRLPEPEAQRVPADGALDAPRDAIEAALAELWAELLGCVTVSIRDDFFALGGDSILGLQLIAKARQRGLVINPKQLFEHPTIAALAQVIDIPTRSIESELETIWTAVLKRGIPDRHADFFALGGDSILALQIIAKAKQRELSFTPKELFDHPSIASLAAFLLDRMDGPGAAPGASTEPAAAAPFALTGLGETELVQWRKEHPSLEDAYALSPLQKGLLFHSLLEGESGVYFNQLLVEIEGAFEPERFVAGWQQALDAHAILRTAFCWDGLDEPLQCVHRKARLPVDIRDWRGLERGEQERALQAFCREDRQQGFDLEQPPLLRLALFRVGTERWWMVWSRHHLIVDGWCSVMLLEEVLERYGAARAGTPPNLVSRPPYRDYIAWLARHKVDDAQAFWRQALAGIEGPMSLPCLYPAAAGPTDYITRSLRFDAEASERLKQAAKDSRVTLNTLMQGAWGLLLARYSGQADVVFGVTSAGRPADLPGAEHMLGVFINTLPLRLQPADALSVQDYLSAVQSANVAMREFEQTPLVDIQQHAAKGAALFDTLMVFQNLPMAEGRQMQLGELNLRQLDNLVQTNYGLTLEVLPDRELAVQFSADRRRLPDAELIRLVEHYRQLLLALATRPQSAIGALSLLSTAERTRALDEWNRTARGLVPGEDMLALFERRAHEVPERVAAVFGAVELSYGELNCRANRLARWLRAAGVGTDSVVGVCLEREPALLVALLAIHKAGGAYLPIDPASPRARNAYVLEHATAVLVLTREALRPVLQGAERVTALEGLDKTLAELSDRDLDLPVHPRQLAYVLYTSGSTGRPKGVQVEREAFVNFLHAMQDRIRLGSDDRLLAVTTLSFDIAGLELFLPLVQGACVVVATREQALEPAALLKLMQRHGITLMQATPATWQMLVEHEAAAWAGLRVLCGGEALRGELAGRLLARGVRLLNVYGPTETTVWSSAWPVECVDAAVIPIGRPIANTRLYVLDARLEPVPPGVVGELYIGGAGLARGYAQGPVLSAAAFVPNPYSEAGVPGAGPGSRLYRTGDLARWRADGVLEYVGRIDHQVKLRGFRVELGEIEVALESLPAVREAVVTAREVPSGKRLVGYVVPTVAPGRAGLTEELQAQLKEALPEYMVPAQLVVLEKLPLMPNGKLDRKALPLPEPQSEAGLEPPATATERRLAALWRELLTVEMIGRQSHFFELGGHSLLATRLVSRLRRDWAVDLPLRTVFEAPTLSALATRLEQARAEEPDDDWPPLRVAPRGTTMSLSLSQQRLWLMDRLAGGTSSAYNMAAGLHLRGDLDARALHASLAYLIERHEVLRTAYPEIDGEAMAVISLQAQLEMSCTDLSGLSAAERDAQVREAMVRDARRPFDIGRAPLLRASLLKLDACSHLLLFAVHHMVADGWSVGVLINEFVAAYRARREGRPPALPPLPVQYADYAVWQRQALSGECLRREIEFWQAQLDGAPSRLPLTTDFPRPAVVSHDGGVVRFTVPPALVQRLDGLARAREATLFMVLLTGFQLLLHRLTGAPDLVLGTDVAGRRHSELEGLIGFFVNVVPLRSRLEPRTDFLGLLEQTRRTTLDVFEHQDLPFDRLVEALEIPRDRRWNPLVQVLFVLQNTPAGRFDIPGLDIEILPPAQRQSKFDMALFLEPEGDGLSAEWVYSTALFKRATVQRLARAWVKLLEQAAAQPHTALEQFTLPDEKESRVMDNSKRKLDKLKKLTPRASVATQTFTEPRALIRSSFLPSGREFPVVLEPTIDDLDPVAWARSQRSFIESTLCRHAGILFRNFGLETAQDFEAFAEAIQPGLYGGYGDLPKKEGGTNIYRSTPYPEQQMILFHNESSHLERWPRKQWFFCELASPVGGATPIVDCREMYRRLPPELIETFERKQLMYVRTFTDKLDVSWRDFFKTDDKHAVEARCRAAGTVCRWLENDELQIHTICPAVIKHPLTGECVFFNQVQLHHIFCLEPEVRADLLAMVGLERMPRHVYYGDGSPIEDGVMELIGQLYEECAVRFDWRQGDVIMLDNMLAAHARDPFEGPRRIVVAMAEMIEREQVAPADSAASFIPERQVQG</sequence>